<organism evidence="3 4">
    <name type="scientific">Coprinellus micaceus</name>
    <name type="common">Glistening ink-cap mushroom</name>
    <name type="synonym">Coprinus micaceus</name>
    <dbReference type="NCBI Taxonomy" id="71717"/>
    <lineage>
        <taxon>Eukaryota</taxon>
        <taxon>Fungi</taxon>
        <taxon>Dikarya</taxon>
        <taxon>Basidiomycota</taxon>
        <taxon>Agaricomycotina</taxon>
        <taxon>Agaricomycetes</taxon>
        <taxon>Agaricomycetidae</taxon>
        <taxon>Agaricales</taxon>
        <taxon>Agaricineae</taxon>
        <taxon>Psathyrellaceae</taxon>
        <taxon>Coprinellus</taxon>
    </lineage>
</organism>
<reference evidence="3 4" key="1">
    <citation type="journal article" date="2019" name="Nat. Ecol. Evol.">
        <title>Megaphylogeny resolves global patterns of mushroom evolution.</title>
        <authorList>
            <person name="Varga T."/>
            <person name="Krizsan K."/>
            <person name="Foldi C."/>
            <person name="Dima B."/>
            <person name="Sanchez-Garcia M."/>
            <person name="Sanchez-Ramirez S."/>
            <person name="Szollosi G.J."/>
            <person name="Szarkandi J.G."/>
            <person name="Papp V."/>
            <person name="Albert L."/>
            <person name="Andreopoulos W."/>
            <person name="Angelini C."/>
            <person name="Antonin V."/>
            <person name="Barry K.W."/>
            <person name="Bougher N.L."/>
            <person name="Buchanan P."/>
            <person name="Buyck B."/>
            <person name="Bense V."/>
            <person name="Catcheside P."/>
            <person name="Chovatia M."/>
            <person name="Cooper J."/>
            <person name="Damon W."/>
            <person name="Desjardin D."/>
            <person name="Finy P."/>
            <person name="Geml J."/>
            <person name="Haridas S."/>
            <person name="Hughes K."/>
            <person name="Justo A."/>
            <person name="Karasinski D."/>
            <person name="Kautmanova I."/>
            <person name="Kiss B."/>
            <person name="Kocsube S."/>
            <person name="Kotiranta H."/>
            <person name="LaButti K.M."/>
            <person name="Lechner B.E."/>
            <person name="Liimatainen K."/>
            <person name="Lipzen A."/>
            <person name="Lukacs Z."/>
            <person name="Mihaltcheva S."/>
            <person name="Morgado L.N."/>
            <person name="Niskanen T."/>
            <person name="Noordeloos M.E."/>
            <person name="Ohm R.A."/>
            <person name="Ortiz-Santana B."/>
            <person name="Ovrebo C."/>
            <person name="Racz N."/>
            <person name="Riley R."/>
            <person name="Savchenko A."/>
            <person name="Shiryaev A."/>
            <person name="Soop K."/>
            <person name="Spirin V."/>
            <person name="Szebenyi C."/>
            <person name="Tomsovsky M."/>
            <person name="Tulloss R.E."/>
            <person name="Uehling J."/>
            <person name="Grigoriev I.V."/>
            <person name="Vagvolgyi C."/>
            <person name="Papp T."/>
            <person name="Martin F.M."/>
            <person name="Miettinen O."/>
            <person name="Hibbett D.S."/>
            <person name="Nagy L.G."/>
        </authorList>
    </citation>
    <scope>NUCLEOTIDE SEQUENCE [LARGE SCALE GENOMIC DNA]</scope>
    <source>
        <strain evidence="3 4">FP101781</strain>
    </source>
</reference>
<keyword evidence="2" id="KW-1133">Transmembrane helix</keyword>
<name>A0A4Y7THQ0_COPMI</name>
<evidence type="ECO:0000256" key="1">
    <source>
        <dbReference type="SAM" id="MobiDB-lite"/>
    </source>
</evidence>
<evidence type="ECO:0000256" key="2">
    <source>
        <dbReference type="SAM" id="Phobius"/>
    </source>
</evidence>
<keyword evidence="2" id="KW-0812">Transmembrane</keyword>
<evidence type="ECO:0000313" key="3">
    <source>
        <dbReference type="EMBL" id="TEB33705.1"/>
    </source>
</evidence>
<keyword evidence="4" id="KW-1185">Reference proteome</keyword>
<keyword evidence="2" id="KW-0472">Membrane</keyword>
<dbReference type="EMBL" id="QPFP01000011">
    <property type="protein sequence ID" value="TEB33705.1"/>
    <property type="molecule type" value="Genomic_DNA"/>
</dbReference>
<proteinExistence type="predicted"/>
<feature type="transmembrane region" description="Helical" evidence="2">
    <location>
        <begin position="189"/>
        <end position="209"/>
    </location>
</feature>
<comment type="caution">
    <text evidence="3">The sequence shown here is derived from an EMBL/GenBank/DDBJ whole genome shotgun (WGS) entry which is preliminary data.</text>
</comment>
<protein>
    <submittedName>
        <fullName evidence="3">Uncharacterized protein</fullName>
    </submittedName>
</protein>
<dbReference type="AlphaFoldDB" id="A0A4Y7THQ0"/>
<feature type="compositionally biased region" description="Polar residues" evidence="1">
    <location>
        <begin position="28"/>
        <end position="46"/>
    </location>
</feature>
<feature type="region of interest" description="Disordered" evidence="1">
    <location>
        <begin position="27"/>
        <end position="64"/>
    </location>
</feature>
<dbReference type="Proteomes" id="UP000298030">
    <property type="component" value="Unassembled WGS sequence"/>
</dbReference>
<sequence length="219" mass="23824">MDIVGRALDSVKQSVTHVTDSIRHLLHGQNNSAHANEIQGSATRGHTTNDDEISPTPIPPSYNDALALQQPASSYNSIYRRPYPSAGSALSLPAMSPPAYISHDTLPTYSRSVGEPARNGYARQTWRAIRERITQPRLFGPLPAPRFTFAIPLRSPSAGPTTPVTSSAVNQYVVHRSGRLGALPAKWKLGWVVGGGIVLTGLGVVFWIAEQGWQKRKRI</sequence>
<gene>
    <name evidence="3" type="ORF">FA13DRAFT_1729978</name>
</gene>
<evidence type="ECO:0000313" key="4">
    <source>
        <dbReference type="Proteomes" id="UP000298030"/>
    </source>
</evidence>
<accession>A0A4Y7THQ0</accession>